<feature type="region of interest" description="Disordered" evidence="1">
    <location>
        <begin position="1"/>
        <end position="59"/>
    </location>
</feature>
<dbReference type="PROSITE" id="PS50858">
    <property type="entry name" value="BSD"/>
    <property type="match status" value="1"/>
</dbReference>
<dbReference type="PANTHER" id="PTHR16019">
    <property type="entry name" value="SYNAPSE-ASSOCIATED PROTEIN"/>
    <property type="match status" value="1"/>
</dbReference>
<reference evidence="3 4" key="1">
    <citation type="submission" date="2024-03" db="EMBL/GenBank/DDBJ databases">
        <title>The genome assembly and annotation of the cricket Gryllus longicercus Weissman &amp; Gray.</title>
        <authorList>
            <person name="Szrajer S."/>
            <person name="Gray D."/>
            <person name="Ylla G."/>
        </authorList>
    </citation>
    <scope>NUCLEOTIDE SEQUENCE [LARGE SCALE GENOMIC DNA]</scope>
    <source>
        <strain evidence="3">DAG 2021-001</strain>
        <tissue evidence="3">Whole body minus gut</tissue>
    </source>
</reference>
<dbReference type="GO" id="GO:0045202">
    <property type="term" value="C:synapse"/>
    <property type="evidence" value="ECO:0007669"/>
    <property type="project" value="TreeGrafter"/>
</dbReference>
<feature type="compositionally biased region" description="Basic and acidic residues" evidence="1">
    <location>
        <begin position="17"/>
        <end position="31"/>
    </location>
</feature>
<proteinExistence type="predicted"/>
<dbReference type="Pfam" id="PF03909">
    <property type="entry name" value="BSD"/>
    <property type="match status" value="1"/>
</dbReference>
<evidence type="ECO:0000313" key="3">
    <source>
        <dbReference type="EMBL" id="KAK7869300.1"/>
    </source>
</evidence>
<comment type="caution">
    <text evidence="3">The sequence shown here is derived from an EMBL/GenBank/DDBJ whole genome shotgun (WGS) entry which is preliminary data.</text>
</comment>
<dbReference type="GO" id="GO:0005794">
    <property type="term" value="C:Golgi apparatus"/>
    <property type="evidence" value="ECO:0007669"/>
    <property type="project" value="TreeGrafter"/>
</dbReference>
<dbReference type="GO" id="GO:0038203">
    <property type="term" value="P:TORC2 signaling"/>
    <property type="evidence" value="ECO:0007669"/>
    <property type="project" value="TreeGrafter"/>
</dbReference>
<name>A0AAN9VWB3_9ORTH</name>
<dbReference type="InterPro" id="IPR035925">
    <property type="entry name" value="BSD_dom_sf"/>
</dbReference>
<dbReference type="Gene3D" id="1.10.3970.10">
    <property type="entry name" value="BSD domain"/>
    <property type="match status" value="1"/>
</dbReference>
<dbReference type="InterPro" id="IPR005607">
    <property type="entry name" value="BSD_dom"/>
</dbReference>
<feature type="compositionally biased region" description="Basic and acidic residues" evidence="1">
    <location>
        <begin position="399"/>
        <end position="417"/>
    </location>
</feature>
<feature type="compositionally biased region" description="Low complexity" evidence="1">
    <location>
        <begin position="156"/>
        <end position="168"/>
    </location>
</feature>
<feature type="compositionally biased region" description="Polar residues" evidence="1">
    <location>
        <begin position="1"/>
        <end position="11"/>
    </location>
</feature>
<dbReference type="GO" id="GO:0005634">
    <property type="term" value="C:nucleus"/>
    <property type="evidence" value="ECO:0007669"/>
    <property type="project" value="TreeGrafter"/>
</dbReference>
<dbReference type="InterPro" id="IPR051494">
    <property type="entry name" value="BSD_domain-containing"/>
</dbReference>
<dbReference type="AlphaFoldDB" id="A0AAN9VWB3"/>
<feature type="compositionally biased region" description="Polar residues" evidence="1">
    <location>
        <begin position="440"/>
        <end position="449"/>
    </location>
</feature>
<feature type="domain" description="BSD" evidence="2">
    <location>
        <begin position="286"/>
        <end position="338"/>
    </location>
</feature>
<dbReference type="GO" id="GO:0048172">
    <property type="term" value="P:regulation of short-term neuronal synaptic plasticity"/>
    <property type="evidence" value="ECO:0007669"/>
    <property type="project" value="TreeGrafter"/>
</dbReference>
<evidence type="ECO:0000259" key="2">
    <source>
        <dbReference type="PROSITE" id="PS50858"/>
    </source>
</evidence>
<feature type="compositionally biased region" description="Acidic residues" evidence="1">
    <location>
        <begin position="418"/>
        <end position="435"/>
    </location>
</feature>
<accession>A0AAN9VWB3</accession>
<dbReference type="SUPFAM" id="SSF140383">
    <property type="entry name" value="BSD domain-like"/>
    <property type="match status" value="1"/>
</dbReference>
<dbReference type="Proteomes" id="UP001378592">
    <property type="component" value="Unassembled WGS sequence"/>
</dbReference>
<keyword evidence="4" id="KW-1185">Reference proteome</keyword>
<evidence type="ECO:0000313" key="4">
    <source>
        <dbReference type="Proteomes" id="UP001378592"/>
    </source>
</evidence>
<evidence type="ECO:0000256" key="1">
    <source>
        <dbReference type="SAM" id="MobiDB-lite"/>
    </source>
</evidence>
<feature type="region of interest" description="Disordered" evidence="1">
    <location>
        <begin position="347"/>
        <end position="366"/>
    </location>
</feature>
<dbReference type="PANTHER" id="PTHR16019:SF6">
    <property type="entry name" value="SYNAPSE-ASSOCIATED PROTEIN 1"/>
    <property type="match status" value="1"/>
</dbReference>
<sequence length="464" mass="49687">MFSGLTNQVSSWMGGPAKKEGDPQQLGEEKLSSPVADIEPIDIGEGDKKDVSPTKAGGSKLEMLSNVKGQMSSWLSTGITGIQGLRRNEETVPDPVGLPPVGDPAPPPAAATGATAMGGGMGGLAPADGQVGVESPASEKSVKGSPVEQKEDDDSSATGGADSDVAASEPGTPGEDKEGAHALGGVSTKALQGAKSIGSFLFSAVNKAGKTVTEATTKIKKTVEENSLLGEFNKEQEAFIKEKQGKGTEAAVPPWVGCPNEENLKEEFLTLSTDRRNFVRSPPAGVEFHFDYDTCYPVAMATLAEDPNLEKMRFELVPKVISEETFWRNYFYRVSLIRQANELSSMAQEGAPASRTTSMEGEPTAKPEHDVLVLEQAPTDSPTHEFVSDTFHASSSDIEEVREGMKKLGMDPDKRNEEEWEKELEAELQDYEVVADGDNNAGQDANWESQIDEMLDEEDPCDLK</sequence>
<gene>
    <name evidence="3" type="ORF">R5R35_012868</name>
</gene>
<dbReference type="EMBL" id="JAZDUA010000076">
    <property type="protein sequence ID" value="KAK7869300.1"/>
    <property type="molecule type" value="Genomic_DNA"/>
</dbReference>
<feature type="region of interest" description="Disordered" evidence="1">
    <location>
        <begin position="379"/>
        <end position="464"/>
    </location>
</feature>
<feature type="compositionally biased region" description="Acidic residues" evidence="1">
    <location>
        <begin position="450"/>
        <end position="464"/>
    </location>
</feature>
<feature type="compositionally biased region" description="Pro residues" evidence="1">
    <location>
        <begin position="96"/>
        <end position="109"/>
    </location>
</feature>
<dbReference type="SMART" id="SM00751">
    <property type="entry name" value="BSD"/>
    <property type="match status" value="1"/>
</dbReference>
<feature type="region of interest" description="Disordered" evidence="1">
    <location>
        <begin position="85"/>
        <end position="181"/>
    </location>
</feature>
<protein>
    <recommendedName>
        <fullName evidence="2">BSD domain-containing protein</fullName>
    </recommendedName>
</protein>
<organism evidence="3 4">
    <name type="scientific">Gryllus longicercus</name>
    <dbReference type="NCBI Taxonomy" id="2509291"/>
    <lineage>
        <taxon>Eukaryota</taxon>
        <taxon>Metazoa</taxon>
        <taxon>Ecdysozoa</taxon>
        <taxon>Arthropoda</taxon>
        <taxon>Hexapoda</taxon>
        <taxon>Insecta</taxon>
        <taxon>Pterygota</taxon>
        <taxon>Neoptera</taxon>
        <taxon>Polyneoptera</taxon>
        <taxon>Orthoptera</taxon>
        <taxon>Ensifera</taxon>
        <taxon>Gryllidea</taxon>
        <taxon>Grylloidea</taxon>
        <taxon>Gryllidae</taxon>
        <taxon>Gryllinae</taxon>
        <taxon>Gryllus</taxon>
    </lineage>
</organism>